<evidence type="ECO:0000313" key="1">
    <source>
        <dbReference type="EMBL" id="RMT78358.1"/>
    </source>
</evidence>
<proteinExistence type="predicted"/>
<accession>A0AB74BK81</accession>
<evidence type="ECO:0000313" key="2">
    <source>
        <dbReference type="Proteomes" id="UP000268636"/>
    </source>
</evidence>
<dbReference type="Proteomes" id="UP000268636">
    <property type="component" value="Unassembled WGS sequence"/>
</dbReference>
<gene>
    <name evidence="1" type="ORF">ALP42_102854</name>
</gene>
<dbReference type="EMBL" id="RBTN01000106">
    <property type="protein sequence ID" value="RMT78358.1"/>
    <property type="molecule type" value="Genomic_DNA"/>
</dbReference>
<name>A0AB74BK81_PSESS</name>
<comment type="caution">
    <text evidence="1">The sequence shown here is derived from an EMBL/GenBank/DDBJ whole genome shotgun (WGS) entry which is preliminary data.</text>
</comment>
<reference evidence="1 2" key="1">
    <citation type="submission" date="2018-08" db="EMBL/GenBank/DDBJ databases">
        <title>Recombination of ecologically and evolutionarily significant loci maintains genetic cohesion in the Pseudomonas syringae species complex.</title>
        <authorList>
            <person name="Dillon M."/>
            <person name="Thakur S."/>
            <person name="Almeida R.N.D."/>
            <person name="Weir B.S."/>
            <person name="Guttman D.S."/>
        </authorList>
    </citation>
    <scope>NUCLEOTIDE SEQUENCE [LARGE SCALE GENOMIC DNA]</scope>
    <source>
        <strain evidence="1 2">ICMP 13786</strain>
    </source>
</reference>
<organism evidence="1 2">
    <name type="scientific">Pseudomonas savastanoi pv. nerii</name>
    <dbReference type="NCBI Taxonomy" id="360921"/>
    <lineage>
        <taxon>Bacteria</taxon>
        <taxon>Pseudomonadati</taxon>
        <taxon>Pseudomonadota</taxon>
        <taxon>Gammaproteobacteria</taxon>
        <taxon>Pseudomonadales</taxon>
        <taxon>Pseudomonadaceae</taxon>
        <taxon>Pseudomonas</taxon>
    </lineage>
</organism>
<sequence>MTIKAIISGEELELQLVSYSDEGFKLSDSKGLYEDILLSTPLTLNCEFSNKEFEVFFSQKRTF</sequence>
<dbReference type="AlphaFoldDB" id="A0AB74BK81"/>
<protein>
    <submittedName>
        <fullName evidence="1">Uncharacterized protein</fullName>
    </submittedName>
</protein>